<organism evidence="2 3">
    <name type="scientific">Phenylobacterium terrae</name>
    <dbReference type="NCBI Taxonomy" id="2665495"/>
    <lineage>
        <taxon>Bacteria</taxon>
        <taxon>Pseudomonadati</taxon>
        <taxon>Pseudomonadota</taxon>
        <taxon>Alphaproteobacteria</taxon>
        <taxon>Caulobacterales</taxon>
        <taxon>Caulobacteraceae</taxon>
        <taxon>Phenylobacterium</taxon>
    </lineage>
</organism>
<evidence type="ECO:0000256" key="1">
    <source>
        <dbReference type="SAM" id="SignalP"/>
    </source>
</evidence>
<dbReference type="EMBL" id="JBHUEY010000001">
    <property type="protein sequence ID" value="MFD1783324.1"/>
    <property type="molecule type" value="Genomic_DNA"/>
</dbReference>
<dbReference type="RefSeq" id="WP_377284466.1">
    <property type="nucleotide sequence ID" value="NZ_JBHRSI010000015.1"/>
</dbReference>
<evidence type="ECO:0000313" key="2">
    <source>
        <dbReference type="EMBL" id="MFD1783324.1"/>
    </source>
</evidence>
<keyword evidence="3" id="KW-1185">Reference proteome</keyword>
<evidence type="ECO:0000313" key="3">
    <source>
        <dbReference type="Proteomes" id="UP001597237"/>
    </source>
</evidence>
<name>A0ABW4N1H5_9CAUL</name>
<keyword evidence="1" id="KW-0732">Signal</keyword>
<protein>
    <submittedName>
        <fullName evidence="2">Uncharacterized protein</fullName>
    </submittedName>
</protein>
<accession>A0ABW4N1H5</accession>
<reference evidence="3" key="1">
    <citation type="journal article" date="2019" name="Int. J. Syst. Evol. Microbiol.">
        <title>The Global Catalogue of Microorganisms (GCM) 10K type strain sequencing project: providing services to taxonomists for standard genome sequencing and annotation.</title>
        <authorList>
            <consortium name="The Broad Institute Genomics Platform"/>
            <consortium name="The Broad Institute Genome Sequencing Center for Infectious Disease"/>
            <person name="Wu L."/>
            <person name="Ma J."/>
        </authorList>
    </citation>
    <scope>NUCLEOTIDE SEQUENCE [LARGE SCALE GENOMIC DNA]</scope>
    <source>
        <strain evidence="3">DFY28</strain>
    </source>
</reference>
<sequence length="225" mass="23735">MGRYSLPILLLGLALPCAAQAADWTVAKGENACTTQVTLTARRTPDQTLQIATDGEAMRMRIVPPAGVELRRLQVGSKRFSPAVQAADGGLVAPVDEALVDALAKGRRVTVTWSKGRPATGSLKGSAEGLRRLKDCGEEIRLARTGVLQPENLAQIGAFEPGADSTTFRQAALAEARARYQREVMSAIGAGVLGAGEVAPPTRTYEFEGVGPIVCSATLESFDCR</sequence>
<dbReference type="Proteomes" id="UP001597237">
    <property type="component" value="Unassembled WGS sequence"/>
</dbReference>
<comment type="caution">
    <text evidence="2">The sequence shown here is derived from an EMBL/GenBank/DDBJ whole genome shotgun (WGS) entry which is preliminary data.</text>
</comment>
<feature type="chain" id="PRO_5045576072" evidence="1">
    <location>
        <begin position="22"/>
        <end position="225"/>
    </location>
</feature>
<gene>
    <name evidence="2" type="ORF">ACFSC0_07965</name>
</gene>
<feature type="signal peptide" evidence="1">
    <location>
        <begin position="1"/>
        <end position="21"/>
    </location>
</feature>
<proteinExistence type="predicted"/>